<protein>
    <submittedName>
        <fullName evidence="2">Uncharacterized protein</fullName>
    </submittedName>
</protein>
<organism evidence="2 3">
    <name type="scientific">Sphingopyxis granuli</name>
    <dbReference type="NCBI Taxonomy" id="267128"/>
    <lineage>
        <taxon>Bacteria</taxon>
        <taxon>Pseudomonadati</taxon>
        <taxon>Pseudomonadota</taxon>
        <taxon>Alphaproteobacteria</taxon>
        <taxon>Sphingomonadales</taxon>
        <taxon>Sphingomonadaceae</taxon>
        <taxon>Sphingopyxis</taxon>
    </lineage>
</organism>
<dbReference type="KEGG" id="sgi:SGRAN_4195"/>
<gene>
    <name evidence="2" type="ORF">SGRAN_4195</name>
</gene>
<feature type="compositionally biased region" description="Basic and acidic residues" evidence="1">
    <location>
        <begin position="12"/>
        <end position="23"/>
    </location>
</feature>
<reference evidence="2 3" key="1">
    <citation type="journal article" date="2016" name="BMC Genomics">
        <title>Genomic analysis of the nitrate-respiring Sphingopyxis granuli (formerly Sphingomonas macrogoltabida) strain TFA.</title>
        <authorList>
            <person name="Garcia-Romero I."/>
            <person name="Perez-Pulido A.J."/>
            <person name="Gonzalez-Flores Y.E."/>
            <person name="Reyes-Ramirez F."/>
            <person name="Santero E."/>
            <person name="Floriano B."/>
        </authorList>
    </citation>
    <scope>NUCLEOTIDE SEQUENCE [LARGE SCALE GENOMIC DNA]</scope>
    <source>
        <strain evidence="2 3">TFA</strain>
    </source>
</reference>
<evidence type="ECO:0000256" key="1">
    <source>
        <dbReference type="SAM" id="MobiDB-lite"/>
    </source>
</evidence>
<evidence type="ECO:0000313" key="3">
    <source>
        <dbReference type="Proteomes" id="UP000058599"/>
    </source>
</evidence>
<evidence type="ECO:0000313" key="2">
    <source>
        <dbReference type="EMBL" id="AMG76521.1"/>
    </source>
</evidence>
<dbReference type="Proteomes" id="UP000058599">
    <property type="component" value="Chromosome"/>
</dbReference>
<sequence length="217" mass="25199">MKQASSSVRTLSEAREKTARPDQRSVPAWSGSKDMEVYTRTWIACSALHLWIILRRVEWVERWNPYVIARRLTSDPNAIRYYFSNNPRSAVRTMFNGTLVIDDPGMTVTIEFGTRNHFRFTETLSIERTPDRQWLRHDLTGEGLGVKLIGRILTRRIRPMMLHANTMLDEFMTSLQAPVERQGRRNVHMQRARFGSASQMKMCANDLRKGDDPCPKT</sequence>
<dbReference type="SUPFAM" id="SSF55961">
    <property type="entry name" value="Bet v1-like"/>
    <property type="match status" value="1"/>
</dbReference>
<name>A0AA86L502_9SPHN</name>
<dbReference type="AlphaFoldDB" id="A0AA86L502"/>
<feature type="compositionally biased region" description="Polar residues" evidence="1">
    <location>
        <begin position="1"/>
        <end position="10"/>
    </location>
</feature>
<proteinExistence type="predicted"/>
<feature type="region of interest" description="Disordered" evidence="1">
    <location>
        <begin position="1"/>
        <end position="29"/>
    </location>
</feature>
<dbReference type="EMBL" id="CP012199">
    <property type="protein sequence ID" value="AMG76521.1"/>
    <property type="molecule type" value="Genomic_DNA"/>
</dbReference>
<keyword evidence="3" id="KW-1185">Reference proteome</keyword>
<accession>A0AA86L502</accession>